<keyword evidence="1" id="KW-0812">Transmembrane</keyword>
<evidence type="ECO:0000313" key="2">
    <source>
        <dbReference type="EMBL" id="NER27568.1"/>
    </source>
</evidence>
<sequence length="557" mass="63267">MQLNLIESIGDFNPQLLREFKGRLKLPNVLITVVVSLVWQFWQFESLYLRLSVKICGTNSTYYKADQCLEESAGNWIIKWSHLWKELFVSLSMMSILILLVGGTFLLISDLCQEERRGTLNFIRLSPQSEKSIILGKMLGVPVLLYLLVIVALPFHWWAALAAGIPVGKILFVYTIIVASCMLFYPAALLCSLIVAGRSRLMSWLGWLMPWLGSSVVLAFLFVMIEPPWVCIDYPLAWLRLFSPFDPIIYLFQDNYYEYYDNCHWFGSGWQWYYLPVGASDLSFVGFVVLNYGLLSYWIGQGLKRCFRNPNATIVSKQQSYLLVACLEILILGCFGQEEPQYPFHNWASNQLHYLAFFNAVLLFGLIAILSPSRQILQDWERSRREQFPNSRGFPNSILVQDLVLGHNSPAVLAMAINIAIAIIPLVIWSLFGPFDYQHKIQALLNVALFVSLMMISATTAQLMLMLKTQKRALWATGTVVAAVLLTQVILAMLGFQFDYNPLLGPFSIFPSANIEHTAMTTVFMAILGKWIVLALLNLQLTRQLRRAGESASQCSQ</sequence>
<feature type="transmembrane region" description="Helical" evidence="1">
    <location>
        <begin position="411"/>
        <end position="432"/>
    </location>
</feature>
<evidence type="ECO:0000256" key="1">
    <source>
        <dbReference type="SAM" id="Phobius"/>
    </source>
</evidence>
<reference evidence="2" key="1">
    <citation type="submission" date="2019-11" db="EMBL/GenBank/DDBJ databases">
        <title>Genomic insights into an expanded diversity of filamentous marine cyanobacteria reveals the extraordinary biosynthetic potential of Moorea and Okeania.</title>
        <authorList>
            <person name="Ferreira Leao T."/>
            <person name="Wang M."/>
            <person name="Moss N."/>
            <person name="Da Silva R."/>
            <person name="Sanders J."/>
            <person name="Nurk S."/>
            <person name="Gurevich A."/>
            <person name="Humphrey G."/>
            <person name="Reher R."/>
            <person name="Zhu Q."/>
            <person name="Belda-Ferre P."/>
            <person name="Glukhov E."/>
            <person name="Rex R."/>
            <person name="Dorrestein P.C."/>
            <person name="Knight R."/>
            <person name="Pevzner P."/>
            <person name="Gerwick W.H."/>
            <person name="Gerwick L."/>
        </authorList>
    </citation>
    <scope>NUCLEOTIDE SEQUENCE</scope>
    <source>
        <strain evidence="2">SIO1C4</strain>
    </source>
</reference>
<keyword evidence="1" id="KW-1133">Transmembrane helix</keyword>
<feature type="transmembrane region" description="Helical" evidence="1">
    <location>
        <begin position="321"/>
        <end position="339"/>
    </location>
</feature>
<accession>A0A6B3NEI6</accession>
<name>A0A6B3NEI6_9CYAN</name>
<comment type="caution">
    <text evidence="2">The sequence shown here is derived from an EMBL/GenBank/DDBJ whole genome shotgun (WGS) entry which is preliminary data.</text>
</comment>
<feature type="transmembrane region" description="Helical" evidence="1">
    <location>
        <begin position="474"/>
        <end position="498"/>
    </location>
</feature>
<feature type="transmembrane region" description="Helical" evidence="1">
    <location>
        <begin position="351"/>
        <end position="370"/>
    </location>
</feature>
<keyword evidence="1" id="KW-0472">Membrane</keyword>
<gene>
    <name evidence="2" type="ORF">F6J89_08015</name>
</gene>
<feature type="transmembrane region" description="Helical" evidence="1">
    <location>
        <begin position="518"/>
        <end position="537"/>
    </location>
</feature>
<feature type="transmembrane region" description="Helical" evidence="1">
    <location>
        <begin position="133"/>
        <end position="159"/>
    </location>
</feature>
<dbReference type="EMBL" id="JAAHFQ010000112">
    <property type="protein sequence ID" value="NER27568.1"/>
    <property type="molecule type" value="Genomic_DNA"/>
</dbReference>
<dbReference type="AlphaFoldDB" id="A0A6B3NEI6"/>
<proteinExistence type="predicted"/>
<feature type="transmembrane region" description="Helical" evidence="1">
    <location>
        <begin position="444"/>
        <end position="467"/>
    </location>
</feature>
<feature type="transmembrane region" description="Helical" evidence="1">
    <location>
        <begin position="87"/>
        <end position="112"/>
    </location>
</feature>
<feature type="transmembrane region" description="Helical" evidence="1">
    <location>
        <begin position="204"/>
        <end position="225"/>
    </location>
</feature>
<protein>
    <submittedName>
        <fullName evidence="2">ABC transporter permease</fullName>
    </submittedName>
</protein>
<feature type="transmembrane region" description="Helical" evidence="1">
    <location>
        <begin position="24"/>
        <end position="42"/>
    </location>
</feature>
<feature type="transmembrane region" description="Helical" evidence="1">
    <location>
        <begin position="282"/>
        <end position="300"/>
    </location>
</feature>
<organism evidence="2">
    <name type="scientific">Symploca sp. SIO1C4</name>
    <dbReference type="NCBI Taxonomy" id="2607765"/>
    <lineage>
        <taxon>Bacteria</taxon>
        <taxon>Bacillati</taxon>
        <taxon>Cyanobacteriota</taxon>
        <taxon>Cyanophyceae</taxon>
        <taxon>Coleofasciculales</taxon>
        <taxon>Coleofasciculaceae</taxon>
        <taxon>Symploca</taxon>
    </lineage>
</organism>
<feature type="transmembrane region" description="Helical" evidence="1">
    <location>
        <begin position="171"/>
        <end position="197"/>
    </location>
</feature>